<comment type="similarity">
    <text evidence="1">Belongs to the FAM135 family.</text>
</comment>
<proteinExistence type="inferred from homology"/>
<sequence>MVILSEIKIGIHLEKFRNIELFRQGLYQIRLKVFHSQDNHIFFAKPKEVWILNQKPRKWLKNDPNHLIPAHISDETHSFHSRAFLVRYQEEAVILDEMCVFSLKIPFGSFTTLPLKVEAELLYTNLELNGHKDKRKLRLLSSSPNFQSVERKVYLITNALNSVHQYMPLGFDPNYFCMFEGSIHVIFSNYEIESQNELQKFLFGDRPYIGGSEVDRAYYRMCDPIRLAYESIRNLIVMFNDRLFFSNSDVKCTVPPIISLPLFCQGSENKEMSLFEAIETHEQEIISEYIFEEIIKLSELVKQSFKELIRLMSYNPEHICRFLKNIYDLQVTKYFHEYIITETKAPALPSLYRENLPGFLKKAGNIRVTPYFSNLIALPIQADDLYNDIPNHPIFFVERFNSEKFKLESAFNFEFDSARMQSSICKILDLHLIVLVHGYRGGSKDVYLIKGYLNLIYPQCHVICAKSNEFSSDLTLVIQGQNLADEVTQYIMENKIPLHRLKITFLAHSMGGLVVRAALPYLSRFKDVMFAFISLSSPHLGVKHADSYLLEFGKWVIKKFDHSDCFDQLTMHDSENVRQTFIYQLSQLEGLGWFEHVVLFGCFDDPYVPEYSSRVEVPVQSAPDKDLENAYKEMITNIWSKIDPTKITRVDVHFKNRELFNWLICCGNMHIDFLDNSCFIKMMCYGFPNLFA</sequence>
<organism evidence="3 4">
    <name type="scientific">Blepharisma stoltei</name>
    <dbReference type="NCBI Taxonomy" id="1481888"/>
    <lineage>
        <taxon>Eukaryota</taxon>
        <taxon>Sar</taxon>
        <taxon>Alveolata</taxon>
        <taxon>Ciliophora</taxon>
        <taxon>Postciliodesmatophora</taxon>
        <taxon>Heterotrichea</taxon>
        <taxon>Heterotrichida</taxon>
        <taxon>Blepharismidae</taxon>
        <taxon>Blepharisma</taxon>
    </lineage>
</organism>
<dbReference type="InterPro" id="IPR029058">
    <property type="entry name" value="AB_hydrolase_fold"/>
</dbReference>
<dbReference type="Pfam" id="PF12394">
    <property type="entry name" value="DUF3657"/>
    <property type="match status" value="1"/>
</dbReference>
<dbReference type="InterPro" id="IPR007751">
    <property type="entry name" value="DUF676_lipase-like"/>
</dbReference>
<dbReference type="PANTHER" id="PTHR12482:SF5">
    <property type="entry name" value="DUF676 DOMAIN-CONTAINING PROTEIN"/>
    <property type="match status" value="1"/>
</dbReference>
<dbReference type="InterPro" id="IPR044294">
    <property type="entry name" value="Lipase-like"/>
</dbReference>
<feature type="domain" description="DUF676" evidence="2">
    <location>
        <begin position="430"/>
        <end position="612"/>
    </location>
</feature>
<dbReference type="EMBL" id="CAJZBQ010000011">
    <property type="protein sequence ID" value="CAG9314083.1"/>
    <property type="molecule type" value="Genomic_DNA"/>
</dbReference>
<dbReference type="Proteomes" id="UP001162131">
    <property type="component" value="Unassembled WGS sequence"/>
</dbReference>
<dbReference type="AlphaFoldDB" id="A0AAU9IKR9"/>
<name>A0AAU9IKR9_9CILI</name>
<keyword evidence="4" id="KW-1185">Reference proteome</keyword>
<dbReference type="InterPro" id="IPR022122">
    <property type="entry name" value="DUF3657"/>
</dbReference>
<reference evidence="3" key="1">
    <citation type="submission" date="2021-09" db="EMBL/GenBank/DDBJ databases">
        <authorList>
            <consortium name="AG Swart"/>
            <person name="Singh M."/>
            <person name="Singh A."/>
            <person name="Seah K."/>
            <person name="Emmerich C."/>
        </authorList>
    </citation>
    <scope>NUCLEOTIDE SEQUENCE</scope>
    <source>
        <strain evidence="3">ATCC30299</strain>
    </source>
</reference>
<gene>
    <name evidence="3" type="ORF">BSTOLATCC_MIC9880</name>
</gene>
<accession>A0AAU9IKR9</accession>
<evidence type="ECO:0000313" key="3">
    <source>
        <dbReference type="EMBL" id="CAG9314083.1"/>
    </source>
</evidence>
<evidence type="ECO:0000259" key="2">
    <source>
        <dbReference type="Pfam" id="PF05057"/>
    </source>
</evidence>
<comment type="caution">
    <text evidence="3">The sequence shown here is derived from an EMBL/GenBank/DDBJ whole genome shotgun (WGS) entry which is preliminary data.</text>
</comment>
<dbReference type="PANTHER" id="PTHR12482">
    <property type="entry name" value="LIPASE ROG1-RELATED-RELATED"/>
    <property type="match status" value="1"/>
</dbReference>
<evidence type="ECO:0000256" key="1">
    <source>
        <dbReference type="ARBA" id="ARBA00007949"/>
    </source>
</evidence>
<dbReference type="SUPFAM" id="SSF53474">
    <property type="entry name" value="alpha/beta-Hydrolases"/>
    <property type="match status" value="1"/>
</dbReference>
<protein>
    <recommendedName>
        <fullName evidence="2">DUF676 domain-containing protein</fullName>
    </recommendedName>
</protein>
<evidence type="ECO:0000313" key="4">
    <source>
        <dbReference type="Proteomes" id="UP001162131"/>
    </source>
</evidence>
<dbReference type="Gene3D" id="3.40.50.1820">
    <property type="entry name" value="alpha/beta hydrolase"/>
    <property type="match status" value="1"/>
</dbReference>
<dbReference type="Pfam" id="PF05057">
    <property type="entry name" value="DUF676"/>
    <property type="match status" value="1"/>
</dbReference>